<dbReference type="Gene3D" id="1.10.10.10">
    <property type="entry name" value="Winged helix-like DNA-binding domain superfamily/Winged helix DNA-binding domain"/>
    <property type="match status" value="1"/>
</dbReference>
<evidence type="ECO:0000313" key="6">
    <source>
        <dbReference type="Proteomes" id="UP000184699"/>
    </source>
</evidence>
<keyword evidence="6" id="KW-1185">Reference proteome</keyword>
<evidence type="ECO:0000256" key="2">
    <source>
        <dbReference type="ARBA" id="ARBA00023125"/>
    </source>
</evidence>
<dbReference type="Proteomes" id="UP000184699">
    <property type="component" value="Unassembled WGS sequence"/>
</dbReference>
<dbReference type="AlphaFoldDB" id="A0A1N6HB51"/>
<dbReference type="InterPro" id="IPR008920">
    <property type="entry name" value="TF_FadR/GntR_C"/>
</dbReference>
<dbReference type="InterPro" id="IPR000524">
    <property type="entry name" value="Tscrpt_reg_HTH_GntR"/>
</dbReference>
<keyword evidence="1" id="KW-0805">Transcription regulation</keyword>
<dbReference type="PROSITE" id="PS50949">
    <property type="entry name" value="HTH_GNTR"/>
    <property type="match status" value="1"/>
</dbReference>
<evidence type="ECO:0000259" key="4">
    <source>
        <dbReference type="PROSITE" id="PS50949"/>
    </source>
</evidence>
<dbReference type="InterPro" id="IPR036390">
    <property type="entry name" value="WH_DNA-bd_sf"/>
</dbReference>
<dbReference type="SMART" id="SM00895">
    <property type="entry name" value="FCD"/>
    <property type="match status" value="1"/>
</dbReference>
<proteinExistence type="predicted"/>
<keyword evidence="2" id="KW-0238">DNA-binding</keyword>
<dbReference type="PANTHER" id="PTHR43537">
    <property type="entry name" value="TRANSCRIPTIONAL REGULATOR, GNTR FAMILY"/>
    <property type="match status" value="1"/>
</dbReference>
<protein>
    <submittedName>
        <fullName evidence="5">Transcriptional regulator, GntR family</fullName>
    </submittedName>
</protein>
<gene>
    <name evidence="5" type="ORF">SAMN05443544_3043</name>
</gene>
<feature type="domain" description="HTH gntR-type" evidence="4">
    <location>
        <begin position="14"/>
        <end position="81"/>
    </location>
</feature>
<dbReference type="InterPro" id="IPR011711">
    <property type="entry name" value="GntR_C"/>
</dbReference>
<dbReference type="EMBL" id="FSRJ01000004">
    <property type="protein sequence ID" value="SIO17058.1"/>
    <property type="molecule type" value="Genomic_DNA"/>
</dbReference>
<dbReference type="STRING" id="232089.SAMN05443544_3043"/>
<dbReference type="OrthoDB" id="7989071at2"/>
<accession>A0A1N6HB51</accession>
<evidence type="ECO:0000256" key="1">
    <source>
        <dbReference type="ARBA" id="ARBA00023015"/>
    </source>
</evidence>
<dbReference type="RefSeq" id="WP_074261192.1">
    <property type="nucleotide sequence ID" value="NZ_FSRJ01000004.1"/>
</dbReference>
<dbReference type="Pfam" id="PF07729">
    <property type="entry name" value="FCD"/>
    <property type="match status" value="1"/>
</dbReference>
<evidence type="ECO:0000256" key="3">
    <source>
        <dbReference type="ARBA" id="ARBA00023163"/>
    </source>
</evidence>
<dbReference type="PANTHER" id="PTHR43537:SF24">
    <property type="entry name" value="GLUCONATE OPERON TRANSCRIPTIONAL REPRESSOR"/>
    <property type="match status" value="1"/>
</dbReference>
<keyword evidence="3" id="KW-0804">Transcription</keyword>
<dbReference type="SMART" id="SM00345">
    <property type="entry name" value="HTH_GNTR"/>
    <property type="match status" value="1"/>
</dbReference>
<reference evidence="6" key="1">
    <citation type="submission" date="2016-11" db="EMBL/GenBank/DDBJ databases">
        <authorList>
            <person name="Varghese N."/>
            <person name="Submissions S."/>
        </authorList>
    </citation>
    <scope>NUCLEOTIDE SEQUENCE [LARGE SCALE GENOMIC DNA]</scope>
    <source>
        <strain evidence="6">DSM 8595</strain>
    </source>
</reference>
<sequence length="256" mass="27829">MSTTIPEGARIARSVLSDETYGVIRDLVLEHRIAPGRRVNIDSLSAELGVSPTPVREALARLESDGLVVKVPLRGYSTTPLLTVREFVELTQFRVLIEQWTAAQASASIDPGTAAALRAELEAGRAATGAGEAGPEAFRALTDHDARFHALIAKSAGNDLIAQSFERTHFHLHFLRLYLASHSAEAAGDADHRRLNAVLEEYDRSGQVSRTIDNHAAIAEAIIAGDSTEASQLMREHIELSRVRFLPIVELIASLR</sequence>
<name>A0A1N6HB51_9MICO</name>
<organism evidence="5 6">
    <name type="scientific">Agromyces cerinus subsp. cerinus</name>
    <dbReference type="NCBI Taxonomy" id="232089"/>
    <lineage>
        <taxon>Bacteria</taxon>
        <taxon>Bacillati</taxon>
        <taxon>Actinomycetota</taxon>
        <taxon>Actinomycetes</taxon>
        <taxon>Micrococcales</taxon>
        <taxon>Microbacteriaceae</taxon>
        <taxon>Agromyces</taxon>
    </lineage>
</organism>
<dbReference type="Pfam" id="PF00392">
    <property type="entry name" value="GntR"/>
    <property type="match status" value="1"/>
</dbReference>
<dbReference type="GO" id="GO:0003700">
    <property type="term" value="F:DNA-binding transcription factor activity"/>
    <property type="evidence" value="ECO:0007669"/>
    <property type="project" value="InterPro"/>
</dbReference>
<evidence type="ECO:0000313" key="5">
    <source>
        <dbReference type="EMBL" id="SIO17058.1"/>
    </source>
</evidence>
<dbReference type="Gene3D" id="1.20.120.530">
    <property type="entry name" value="GntR ligand-binding domain-like"/>
    <property type="match status" value="1"/>
</dbReference>
<dbReference type="SUPFAM" id="SSF48008">
    <property type="entry name" value="GntR ligand-binding domain-like"/>
    <property type="match status" value="1"/>
</dbReference>
<dbReference type="InterPro" id="IPR036388">
    <property type="entry name" value="WH-like_DNA-bd_sf"/>
</dbReference>
<dbReference type="GO" id="GO:0003677">
    <property type="term" value="F:DNA binding"/>
    <property type="evidence" value="ECO:0007669"/>
    <property type="project" value="UniProtKB-KW"/>
</dbReference>
<dbReference type="SUPFAM" id="SSF46785">
    <property type="entry name" value="Winged helix' DNA-binding domain"/>
    <property type="match status" value="1"/>
</dbReference>